<dbReference type="PRINTS" id="PR00039">
    <property type="entry name" value="HTHLYSR"/>
</dbReference>
<comment type="similarity">
    <text evidence="1">Belongs to the LysR transcriptional regulatory family.</text>
</comment>
<dbReference type="STRING" id="1424334.W822_17515"/>
<dbReference type="eggNOG" id="COG0583">
    <property type="taxonomic scope" value="Bacteria"/>
</dbReference>
<dbReference type="RefSeq" id="WP_024006440.1">
    <property type="nucleotide sequence ID" value="NZ_KI650981.1"/>
</dbReference>
<dbReference type="Gene3D" id="1.10.10.10">
    <property type="entry name" value="Winged helix-like DNA-binding domain superfamily/Winged helix DNA-binding domain"/>
    <property type="match status" value="1"/>
</dbReference>
<dbReference type="Gene3D" id="3.40.190.290">
    <property type="match status" value="1"/>
</dbReference>
<dbReference type="SUPFAM" id="SSF53850">
    <property type="entry name" value="Periplasmic binding protein-like II"/>
    <property type="match status" value="1"/>
</dbReference>
<feature type="domain" description="HTH lysR-type" evidence="5">
    <location>
        <begin position="12"/>
        <end position="69"/>
    </location>
</feature>
<dbReference type="AlphaFoldDB" id="V8QQ18"/>
<keyword evidence="2" id="KW-0805">Transcription regulation</keyword>
<evidence type="ECO:0000256" key="2">
    <source>
        <dbReference type="ARBA" id="ARBA00023015"/>
    </source>
</evidence>
<keyword evidence="3" id="KW-0238">DNA-binding</keyword>
<dbReference type="Pfam" id="PF00126">
    <property type="entry name" value="HTH_1"/>
    <property type="match status" value="1"/>
</dbReference>
<dbReference type="GO" id="GO:0005829">
    <property type="term" value="C:cytosol"/>
    <property type="evidence" value="ECO:0007669"/>
    <property type="project" value="TreeGrafter"/>
</dbReference>
<accession>V8QQ18</accession>
<keyword evidence="7" id="KW-1185">Reference proteome</keyword>
<dbReference type="HOGENOM" id="CLU_039613_6_0_4"/>
<comment type="caution">
    <text evidence="6">The sequence shown here is derived from an EMBL/GenBank/DDBJ whole genome shotgun (WGS) entry which is preliminary data.</text>
</comment>
<dbReference type="SUPFAM" id="SSF46785">
    <property type="entry name" value="Winged helix' DNA-binding domain"/>
    <property type="match status" value="1"/>
</dbReference>
<protein>
    <submittedName>
        <fullName evidence="6">LysR family transcriptional regulator</fullName>
    </submittedName>
</protein>
<sequence>MTSLDWFIRNELKTRHLRLLVALDDLRHVGKVASHVNVTQPAVSKMLSEMEKELGLKLFDRTPKGVTPTVYGESLIKHARHLLKGYNDARDDLKDLMAGGKSRLKVGVLSNVVSALLPLSVALLKRQSPETNVLLREGTMERLLPQMLQGDIDIIVGRLAEKHSLPDLESKVLAQEPIVLVTRPGHPLLQHERLDWADIMQYPWVLPSSEGLLHEPLERTFEQQGLPMPSDFVEALSIQFVIAYLQLTDSIATTTRDIADYYRQRNQLALLHFNFPRMMRPLGIIWNKSRTQPPALALFVSCLEKAARTNSLAEQHART</sequence>
<dbReference type="Pfam" id="PF03466">
    <property type="entry name" value="LysR_substrate"/>
    <property type="match status" value="1"/>
</dbReference>
<dbReference type="EMBL" id="AYXT01000012">
    <property type="protein sequence ID" value="ETF01079.1"/>
    <property type="molecule type" value="Genomic_DNA"/>
</dbReference>
<dbReference type="PANTHER" id="PTHR30419:SF8">
    <property type="entry name" value="NITROGEN ASSIMILATION TRANSCRIPTIONAL ACTIVATOR-RELATED"/>
    <property type="match status" value="1"/>
</dbReference>
<evidence type="ECO:0000256" key="1">
    <source>
        <dbReference type="ARBA" id="ARBA00009437"/>
    </source>
</evidence>
<dbReference type="InterPro" id="IPR036388">
    <property type="entry name" value="WH-like_DNA-bd_sf"/>
</dbReference>
<dbReference type="InterPro" id="IPR000847">
    <property type="entry name" value="LysR_HTH_N"/>
</dbReference>
<dbReference type="PROSITE" id="PS50931">
    <property type="entry name" value="HTH_LYSR"/>
    <property type="match status" value="1"/>
</dbReference>
<dbReference type="GO" id="GO:0003700">
    <property type="term" value="F:DNA-binding transcription factor activity"/>
    <property type="evidence" value="ECO:0007669"/>
    <property type="project" value="InterPro"/>
</dbReference>
<dbReference type="InterPro" id="IPR036390">
    <property type="entry name" value="WH_DNA-bd_sf"/>
</dbReference>
<dbReference type="OrthoDB" id="8804410at2"/>
<evidence type="ECO:0000256" key="3">
    <source>
        <dbReference type="ARBA" id="ARBA00023125"/>
    </source>
</evidence>
<keyword evidence="4" id="KW-0804">Transcription</keyword>
<dbReference type="InterPro" id="IPR005119">
    <property type="entry name" value="LysR_subst-bd"/>
</dbReference>
<organism evidence="6 7">
    <name type="scientific">Advenella kashmirensis W13003</name>
    <dbReference type="NCBI Taxonomy" id="1424334"/>
    <lineage>
        <taxon>Bacteria</taxon>
        <taxon>Pseudomonadati</taxon>
        <taxon>Pseudomonadota</taxon>
        <taxon>Betaproteobacteria</taxon>
        <taxon>Burkholderiales</taxon>
        <taxon>Alcaligenaceae</taxon>
    </lineage>
</organism>
<dbReference type="PATRIC" id="fig|1424334.3.peg.3522"/>
<name>V8QQ18_9BURK</name>
<dbReference type="InterPro" id="IPR050950">
    <property type="entry name" value="HTH-type_LysR_regulators"/>
</dbReference>
<dbReference type="Proteomes" id="UP000018733">
    <property type="component" value="Unassembled WGS sequence"/>
</dbReference>
<gene>
    <name evidence="6" type="ORF">W822_17515</name>
</gene>
<evidence type="ECO:0000259" key="5">
    <source>
        <dbReference type="PROSITE" id="PS50931"/>
    </source>
</evidence>
<evidence type="ECO:0000313" key="7">
    <source>
        <dbReference type="Proteomes" id="UP000018733"/>
    </source>
</evidence>
<evidence type="ECO:0000313" key="6">
    <source>
        <dbReference type="EMBL" id="ETF01079.1"/>
    </source>
</evidence>
<dbReference type="PANTHER" id="PTHR30419">
    <property type="entry name" value="HTH-TYPE TRANSCRIPTIONAL REGULATOR YBHD"/>
    <property type="match status" value="1"/>
</dbReference>
<reference evidence="6 7" key="1">
    <citation type="journal article" date="2014" name="Genome Announc.">
        <title>Draft Genome Sequence of Advenella kashmirensis Strain W13003, a Polycyclic Aromatic Hydrocarbon-Degrading Bacterium.</title>
        <authorList>
            <person name="Wang X."/>
            <person name="Jin D."/>
            <person name="Zhou L."/>
            <person name="Wu L."/>
            <person name="An W."/>
            <person name="Zhao L."/>
        </authorList>
    </citation>
    <scope>NUCLEOTIDE SEQUENCE [LARGE SCALE GENOMIC DNA]</scope>
    <source>
        <strain evidence="6 7">W13003</strain>
    </source>
</reference>
<evidence type="ECO:0000256" key="4">
    <source>
        <dbReference type="ARBA" id="ARBA00023163"/>
    </source>
</evidence>
<dbReference type="GO" id="GO:0003677">
    <property type="term" value="F:DNA binding"/>
    <property type="evidence" value="ECO:0007669"/>
    <property type="project" value="UniProtKB-KW"/>
</dbReference>
<proteinExistence type="inferred from homology"/>